<comment type="caution">
    <text evidence="5">The sequence shown here is derived from an EMBL/GenBank/DDBJ whole genome shotgun (WGS) entry which is preliminary data.</text>
</comment>
<evidence type="ECO:0000256" key="3">
    <source>
        <dbReference type="RuleBase" id="RU361235"/>
    </source>
</evidence>
<gene>
    <name evidence="5" type="ORF">HMN09_01083000</name>
</gene>
<evidence type="ECO:0000256" key="1">
    <source>
        <dbReference type="ARBA" id="ARBA00005964"/>
    </source>
</evidence>
<dbReference type="GO" id="GO:0016787">
    <property type="term" value="F:hydrolase activity"/>
    <property type="evidence" value="ECO:0007669"/>
    <property type="project" value="UniProtKB-KW"/>
</dbReference>
<keyword evidence="2 3" id="KW-0378">Hydrolase</keyword>
<dbReference type="Pfam" id="PF00135">
    <property type="entry name" value="COesterase"/>
    <property type="match status" value="1"/>
</dbReference>
<dbReference type="OrthoDB" id="408631at2759"/>
<dbReference type="EC" id="3.1.1.-" evidence="3"/>
<organism evidence="5 6">
    <name type="scientific">Mycena chlorophos</name>
    <name type="common">Agaric fungus</name>
    <name type="synonym">Agaricus chlorophos</name>
    <dbReference type="NCBI Taxonomy" id="658473"/>
    <lineage>
        <taxon>Eukaryota</taxon>
        <taxon>Fungi</taxon>
        <taxon>Dikarya</taxon>
        <taxon>Basidiomycota</taxon>
        <taxon>Agaricomycotina</taxon>
        <taxon>Agaricomycetes</taxon>
        <taxon>Agaricomycetidae</taxon>
        <taxon>Agaricales</taxon>
        <taxon>Marasmiineae</taxon>
        <taxon>Mycenaceae</taxon>
        <taxon>Mycena</taxon>
    </lineage>
</organism>
<proteinExistence type="inferred from homology"/>
<dbReference type="Proteomes" id="UP000613580">
    <property type="component" value="Unassembled WGS sequence"/>
</dbReference>
<reference evidence="5" key="1">
    <citation type="submission" date="2020-05" db="EMBL/GenBank/DDBJ databases">
        <title>Mycena genomes resolve the evolution of fungal bioluminescence.</title>
        <authorList>
            <person name="Tsai I.J."/>
        </authorList>
    </citation>
    <scope>NUCLEOTIDE SEQUENCE</scope>
    <source>
        <strain evidence="5">110903Hualien_Pintung</strain>
    </source>
</reference>
<feature type="domain" description="Carboxylesterase type B" evidence="4">
    <location>
        <begin position="27"/>
        <end position="506"/>
    </location>
</feature>
<dbReference type="SUPFAM" id="SSF53474">
    <property type="entry name" value="alpha/beta-Hydrolases"/>
    <property type="match status" value="1"/>
</dbReference>
<dbReference type="PROSITE" id="PS00122">
    <property type="entry name" value="CARBOXYLESTERASE_B_1"/>
    <property type="match status" value="1"/>
</dbReference>
<dbReference type="EMBL" id="JACAZE010000016">
    <property type="protein sequence ID" value="KAF7296731.1"/>
    <property type="molecule type" value="Genomic_DNA"/>
</dbReference>
<sequence length="539" mass="58289">MRTAQSFLLAVAAVVTAASGPVVDLGAAGKYEGFIDEAHNVSTFLGIRYASPPTGALRWQAPTAPASTHGIQQAMTQPLMCYQGALGSNATADPLLVRRDTSAQSEDCLFLNVYSPSLTPKKLLPTLVWIHGGGDLRYLEGAASDYNGTELVIESNHNLVVVIIQYRLGLFGFLAGQEVHDHGAANAGLLDQQFALRWVHQNINKFGGDPAHVTIWGESAGAGSVFQHLVANGGKTEPQLFTAAITSSTYAAVQYPYNHWAPQGLFNNVSALAGCAKSKASGSAATLDCLRAVDADTLGSINIALGLEAFYGTLAFTPVVDGSFVVESPLIQLAKGKVNGEFYMAVTNTNEGVIFVDAAVPYEVSEWIRDALPAFSVQQSEEIARVYAQLGGTALDQIYTLLLETAFLCPTHYLLDVFPNKSYRGQFAIPPALHGQDLQYYFPSYISDLGPIPFFNNTDFLKAFQTGFLSFAVNHDPNEKLTETITPEWPLWSAEKRELVVFNQTESAQPQPAIGLQTLGADVLARCELWRAWRIETSQ</sequence>
<evidence type="ECO:0000313" key="5">
    <source>
        <dbReference type="EMBL" id="KAF7296731.1"/>
    </source>
</evidence>
<name>A0A8H6VYQ7_MYCCL</name>
<dbReference type="InterPro" id="IPR029058">
    <property type="entry name" value="AB_hydrolase_fold"/>
</dbReference>
<evidence type="ECO:0000313" key="6">
    <source>
        <dbReference type="Proteomes" id="UP000613580"/>
    </source>
</evidence>
<comment type="similarity">
    <text evidence="1 3">Belongs to the type-B carboxylesterase/lipase family.</text>
</comment>
<dbReference type="InterPro" id="IPR002018">
    <property type="entry name" value="CarbesteraseB"/>
</dbReference>
<evidence type="ECO:0000256" key="2">
    <source>
        <dbReference type="ARBA" id="ARBA00022801"/>
    </source>
</evidence>
<accession>A0A8H6VYQ7</accession>
<dbReference type="Gene3D" id="3.40.50.1820">
    <property type="entry name" value="alpha/beta hydrolase"/>
    <property type="match status" value="1"/>
</dbReference>
<dbReference type="InterPro" id="IPR050309">
    <property type="entry name" value="Type-B_Carboxylest/Lipase"/>
</dbReference>
<keyword evidence="6" id="KW-1185">Reference proteome</keyword>
<evidence type="ECO:0000259" key="4">
    <source>
        <dbReference type="Pfam" id="PF00135"/>
    </source>
</evidence>
<dbReference type="AlphaFoldDB" id="A0A8H6VYQ7"/>
<dbReference type="InterPro" id="IPR019819">
    <property type="entry name" value="Carboxylesterase_B_CS"/>
</dbReference>
<dbReference type="PANTHER" id="PTHR11559">
    <property type="entry name" value="CARBOXYLESTERASE"/>
    <property type="match status" value="1"/>
</dbReference>
<dbReference type="InterPro" id="IPR019826">
    <property type="entry name" value="Carboxylesterase_B_AS"/>
</dbReference>
<protein>
    <recommendedName>
        <fullName evidence="3">Carboxylic ester hydrolase</fullName>
        <ecNumber evidence="3">3.1.1.-</ecNumber>
    </recommendedName>
</protein>
<dbReference type="PROSITE" id="PS00941">
    <property type="entry name" value="CARBOXYLESTERASE_B_2"/>
    <property type="match status" value="1"/>
</dbReference>